<sequence length="251" mass="28296">MLSTFHQLTSEAENARREAEEMKNQAAELKKEADATRIAFEKAEKKLKVALEEAEEAKSAEGRALDQNQILSERNTASRASTSQSGAYVTISKDEFDSLSEKVEEYKKLAEMKVAAAMAQVEAVKASENEALKRLEATHKEIDDIKTATQEVLEKAEMAEAGKKAVEGELRRWHEREQKKAAEAASRILAETQTTSASSPRNYRSEKENVLEKSLVLHLKNHSAENVIGPQQENPPERKMELHKLQFQRKY</sequence>
<evidence type="ECO:0000313" key="4">
    <source>
        <dbReference type="EMBL" id="MCD9643536.1"/>
    </source>
</evidence>
<feature type="compositionally biased region" description="Basic and acidic residues" evidence="3">
    <location>
        <begin position="13"/>
        <end position="34"/>
    </location>
</feature>
<dbReference type="InterPro" id="IPR008545">
    <property type="entry name" value="Web"/>
</dbReference>
<accession>A0ABS8VA25</accession>
<organism evidence="4 5">
    <name type="scientific">Datura stramonium</name>
    <name type="common">Jimsonweed</name>
    <name type="synonym">Common thornapple</name>
    <dbReference type="NCBI Taxonomy" id="4076"/>
    <lineage>
        <taxon>Eukaryota</taxon>
        <taxon>Viridiplantae</taxon>
        <taxon>Streptophyta</taxon>
        <taxon>Embryophyta</taxon>
        <taxon>Tracheophyta</taxon>
        <taxon>Spermatophyta</taxon>
        <taxon>Magnoliopsida</taxon>
        <taxon>eudicotyledons</taxon>
        <taxon>Gunneridae</taxon>
        <taxon>Pentapetalae</taxon>
        <taxon>asterids</taxon>
        <taxon>lamiids</taxon>
        <taxon>Solanales</taxon>
        <taxon>Solanaceae</taxon>
        <taxon>Solanoideae</taxon>
        <taxon>Datureae</taxon>
        <taxon>Datura</taxon>
    </lineage>
</organism>
<dbReference type="PANTHER" id="PTHR32054:SF3">
    <property type="entry name" value="HEAVY CHAIN, PUTATIVE, EXPRESSED-RELATED"/>
    <property type="match status" value="1"/>
</dbReference>
<name>A0ABS8VA25_DATST</name>
<evidence type="ECO:0000256" key="1">
    <source>
        <dbReference type="ARBA" id="ARBA00005485"/>
    </source>
</evidence>
<protein>
    <submittedName>
        <fullName evidence="4">Uncharacterized protein</fullName>
    </submittedName>
</protein>
<dbReference type="Proteomes" id="UP000823775">
    <property type="component" value="Unassembled WGS sequence"/>
</dbReference>
<dbReference type="EMBL" id="JACEIK010003919">
    <property type="protein sequence ID" value="MCD9643536.1"/>
    <property type="molecule type" value="Genomic_DNA"/>
</dbReference>
<evidence type="ECO:0000256" key="3">
    <source>
        <dbReference type="SAM" id="MobiDB-lite"/>
    </source>
</evidence>
<keyword evidence="2" id="KW-0175">Coiled coil</keyword>
<gene>
    <name evidence="4" type="ORF">HAX54_031112</name>
</gene>
<feature type="compositionally biased region" description="Polar residues" evidence="3">
    <location>
        <begin position="1"/>
        <end position="10"/>
    </location>
</feature>
<feature type="region of interest" description="Disordered" evidence="3">
    <location>
        <begin position="52"/>
        <end position="86"/>
    </location>
</feature>
<feature type="compositionally biased region" description="Polar residues" evidence="3">
    <location>
        <begin position="66"/>
        <end position="86"/>
    </location>
</feature>
<feature type="compositionally biased region" description="Basic and acidic residues" evidence="3">
    <location>
        <begin position="235"/>
        <end position="244"/>
    </location>
</feature>
<dbReference type="Pfam" id="PF05701">
    <property type="entry name" value="WEMBL"/>
    <property type="match status" value="1"/>
</dbReference>
<evidence type="ECO:0000313" key="5">
    <source>
        <dbReference type="Proteomes" id="UP000823775"/>
    </source>
</evidence>
<feature type="region of interest" description="Disordered" evidence="3">
    <location>
        <begin position="174"/>
        <end position="209"/>
    </location>
</feature>
<evidence type="ECO:0000256" key="2">
    <source>
        <dbReference type="ARBA" id="ARBA00023054"/>
    </source>
</evidence>
<keyword evidence="5" id="KW-1185">Reference proteome</keyword>
<comment type="similarity">
    <text evidence="1">Belongs to the WEB family.</text>
</comment>
<reference evidence="4 5" key="1">
    <citation type="journal article" date="2021" name="BMC Genomics">
        <title>Datura genome reveals duplications of psychoactive alkaloid biosynthetic genes and high mutation rate following tissue culture.</title>
        <authorList>
            <person name="Rajewski A."/>
            <person name="Carter-House D."/>
            <person name="Stajich J."/>
            <person name="Litt A."/>
        </authorList>
    </citation>
    <scope>NUCLEOTIDE SEQUENCE [LARGE SCALE GENOMIC DNA]</scope>
    <source>
        <strain evidence="4">AR-01</strain>
    </source>
</reference>
<proteinExistence type="inferred from homology"/>
<feature type="compositionally biased region" description="Basic and acidic residues" evidence="3">
    <location>
        <begin position="52"/>
        <end position="64"/>
    </location>
</feature>
<dbReference type="PANTHER" id="PTHR32054">
    <property type="entry name" value="HEAVY CHAIN, PUTATIVE, EXPRESSED-RELATED-RELATED"/>
    <property type="match status" value="1"/>
</dbReference>
<feature type="region of interest" description="Disordered" evidence="3">
    <location>
        <begin position="221"/>
        <end position="251"/>
    </location>
</feature>
<feature type="compositionally biased region" description="Polar residues" evidence="3">
    <location>
        <begin position="191"/>
        <end position="202"/>
    </location>
</feature>
<comment type="caution">
    <text evidence="4">The sequence shown here is derived from an EMBL/GenBank/DDBJ whole genome shotgun (WGS) entry which is preliminary data.</text>
</comment>
<feature type="region of interest" description="Disordered" evidence="3">
    <location>
        <begin position="1"/>
        <end position="34"/>
    </location>
</feature>